<evidence type="ECO:0000313" key="8">
    <source>
        <dbReference type="EMBL" id="OWR52702.1"/>
    </source>
</evidence>
<keyword evidence="2" id="KW-0677">Repeat</keyword>
<evidence type="ECO:0000256" key="5">
    <source>
        <dbReference type="ARBA" id="ARBA00023242"/>
    </source>
</evidence>
<dbReference type="SUPFAM" id="SSF52113">
    <property type="entry name" value="BRCT domain"/>
    <property type="match status" value="2"/>
</dbReference>
<feature type="region of interest" description="Disordered" evidence="6">
    <location>
        <begin position="571"/>
        <end position="633"/>
    </location>
</feature>
<dbReference type="PANTHER" id="PTHR13763:SF0">
    <property type="entry name" value="BREAST CANCER TYPE 1 SUSCEPTIBILITY PROTEIN"/>
    <property type="match status" value="1"/>
</dbReference>
<accession>A0A212FG46</accession>
<comment type="subcellular location">
    <subcellularLocation>
        <location evidence="1">Nucleus</location>
    </subcellularLocation>
</comment>
<dbReference type="EMBL" id="AGBW02008720">
    <property type="protein sequence ID" value="OWR52702.1"/>
    <property type="molecule type" value="Genomic_DNA"/>
</dbReference>
<feature type="domain" description="BRCT" evidence="7">
    <location>
        <begin position="910"/>
        <end position="998"/>
    </location>
</feature>
<keyword evidence="5" id="KW-0539">Nucleus</keyword>
<evidence type="ECO:0000256" key="6">
    <source>
        <dbReference type="SAM" id="MobiDB-lite"/>
    </source>
</evidence>
<feature type="compositionally biased region" description="Basic and acidic residues" evidence="6">
    <location>
        <begin position="220"/>
        <end position="237"/>
    </location>
</feature>
<comment type="caution">
    <text evidence="8">The sequence shown here is derived from an EMBL/GenBank/DDBJ whole genome shotgun (WGS) entry which is preliminary data.</text>
</comment>
<dbReference type="SMART" id="SM00292">
    <property type="entry name" value="BRCT"/>
    <property type="match status" value="2"/>
</dbReference>
<keyword evidence="9" id="KW-1185">Reference proteome</keyword>
<proteinExistence type="predicted"/>
<dbReference type="GO" id="GO:0070531">
    <property type="term" value="C:BRCA1-A complex"/>
    <property type="evidence" value="ECO:0007669"/>
    <property type="project" value="TreeGrafter"/>
</dbReference>
<feature type="compositionally biased region" description="Basic and acidic residues" evidence="6">
    <location>
        <begin position="623"/>
        <end position="633"/>
    </location>
</feature>
<dbReference type="GO" id="GO:0031436">
    <property type="term" value="C:BRCA1-BARD1 complex"/>
    <property type="evidence" value="ECO:0007669"/>
    <property type="project" value="TreeGrafter"/>
</dbReference>
<feature type="domain" description="BRCT" evidence="7">
    <location>
        <begin position="1013"/>
        <end position="1110"/>
    </location>
</feature>
<feature type="compositionally biased region" description="Basic and acidic residues" evidence="6">
    <location>
        <begin position="590"/>
        <end position="600"/>
    </location>
</feature>
<dbReference type="GO" id="GO:0000724">
    <property type="term" value="P:double-strand break repair via homologous recombination"/>
    <property type="evidence" value="ECO:0007669"/>
    <property type="project" value="TreeGrafter"/>
</dbReference>
<evidence type="ECO:0000256" key="1">
    <source>
        <dbReference type="ARBA" id="ARBA00004123"/>
    </source>
</evidence>
<dbReference type="Gene3D" id="3.40.50.10190">
    <property type="entry name" value="BRCT domain"/>
    <property type="match status" value="2"/>
</dbReference>
<dbReference type="KEGG" id="dpl:KGM_205798"/>
<keyword evidence="4" id="KW-0234">DNA repair</keyword>
<organism evidence="8 9">
    <name type="scientific">Danaus plexippus plexippus</name>
    <dbReference type="NCBI Taxonomy" id="278856"/>
    <lineage>
        <taxon>Eukaryota</taxon>
        <taxon>Metazoa</taxon>
        <taxon>Ecdysozoa</taxon>
        <taxon>Arthropoda</taxon>
        <taxon>Hexapoda</taxon>
        <taxon>Insecta</taxon>
        <taxon>Pterygota</taxon>
        <taxon>Neoptera</taxon>
        <taxon>Endopterygota</taxon>
        <taxon>Lepidoptera</taxon>
        <taxon>Glossata</taxon>
        <taxon>Ditrysia</taxon>
        <taxon>Papilionoidea</taxon>
        <taxon>Nymphalidae</taxon>
        <taxon>Danainae</taxon>
        <taxon>Danaini</taxon>
        <taxon>Danaina</taxon>
        <taxon>Danaus</taxon>
        <taxon>Danaus</taxon>
    </lineage>
</organism>
<evidence type="ECO:0000256" key="4">
    <source>
        <dbReference type="ARBA" id="ARBA00023204"/>
    </source>
</evidence>
<gene>
    <name evidence="8" type="ORF">KGM_205798</name>
</gene>
<dbReference type="Gene3D" id="3.30.40.10">
    <property type="entry name" value="Zinc/RING finger domain, C3HC4 (zinc finger)"/>
    <property type="match status" value="1"/>
</dbReference>
<evidence type="ECO:0000256" key="2">
    <source>
        <dbReference type="ARBA" id="ARBA00022737"/>
    </source>
</evidence>
<dbReference type="InterPro" id="IPR036420">
    <property type="entry name" value="BRCT_dom_sf"/>
</dbReference>
<name>A0A212FG46_DANPL</name>
<dbReference type="InterPro" id="IPR001357">
    <property type="entry name" value="BRCT_dom"/>
</dbReference>
<dbReference type="InterPro" id="IPR013083">
    <property type="entry name" value="Znf_RING/FYVE/PHD"/>
</dbReference>
<dbReference type="GO" id="GO:0045944">
    <property type="term" value="P:positive regulation of transcription by RNA polymerase II"/>
    <property type="evidence" value="ECO:0007669"/>
    <property type="project" value="TreeGrafter"/>
</dbReference>
<dbReference type="Proteomes" id="UP000007151">
    <property type="component" value="Unassembled WGS sequence"/>
</dbReference>
<sequence>MLLIDLDLNKLSKLASQQIDHVTCIECCKYYTVPTTADCGHSLCHSCWRGRRVCASCGKSIEKKNLKLNIPLQHLTEHISSLSKTLEDLFNIKLDEYLLDSPTENQDEPNKNVKEWLASSQNQFSAPITNSTQSTQGQMEAEKVTSDIQVHSVNKRISNHKEVIHIPLQQDDWDNIEEMPEMDKNTHKNQENVVGPMDIEPFEFMMDDEYNANNLRRSLRNKDNKSPNSDLKQDVQQDKTNSLETKKTSEKSGLKVAKNWNNVKRMKKEFSKLNKKHRNKLNVSIEMCKKKINKIVPPITQENLYTIDDNTPQIVNNEKDDELINNCDVNKKNDSEQVTSSDSVKNNITNSVTGHKIINENNELPPPKVAFVKKSTLIYKAQEINDIKIPTDRHSTGVAVNNNDIEITIKIGNTLTNICIKKKDNDVQLKINSDREVQTSLENDNKNKNDISSSKITINNMENTVHCDNIPNKNMVSKINSANKTVSKKNTASADTSTAQFEITKSIGEEMMKSLNTNQESIKKTPCGNVLQENSSQVVLNKITEIQEEADMDIFDTDSIKEANVAPMKSAKNTPSAILPSFRTSKTKTPKSDKRNRETDFGENLPSNKKRKISPYKEIQATNEKRDKDRSMEHDHVNDEAYCQMLDNMNTMEDVKNNMKKINKSQAIKPFDKSPSQISVINNSFDNKTSKDKHIEKYSENVFSMLDNESQILKTLNYKTQQSQCNKDSDGEKVINNQKGNADLDVMELCTPVADEDSDKSVVEDTPQKTPSFSKIRNKNESTVNSNNVTMKENIKLKVQNRQTDIEADIISLSDTVGESTKNITVLETLPRPTLETPITITKFVDQIKHKSTPVARKSLKFNNENSEADVTMCPSSFVLAKTTQEKEFLSKAFEQTIDSECVRHNERCLKYCIAGSCLTASEQSNVKILCSKRNWTYVEKYTKELTHLVVGVDEENKAQRSVKFMCAIAGGKWIISYEWIEKCLQVNGVVDEEQFEALDATGEPGPRRSRLAKQKLFTGISFYCMPPFRVLDVDTLKDILQCSGGRVVVEARDVRASSTPSLLLAEPEHTQEDRFIYLAMELSVVPINYEWVLNCLGSYSLESIYELLLCPASLLPPVVAKWPPELISHDVE</sequence>
<dbReference type="AlphaFoldDB" id="A0A212FG46"/>
<dbReference type="PROSITE" id="PS50172">
    <property type="entry name" value="BRCT"/>
    <property type="match status" value="2"/>
</dbReference>
<dbReference type="InterPro" id="IPR031099">
    <property type="entry name" value="BRCA1-associated"/>
</dbReference>
<evidence type="ECO:0000259" key="7">
    <source>
        <dbReference type="PROSITE" id="PS50172"/>
    </source>
</evidence>
<evidence type="ECO:0000313" key="9">
    <source>
        <dbReference type="Proteomes" id="UP000007151"/>
    </source>
</evidence>
<dbReference type="PANTHER" id="PTHR13763">
    <property type="entry name" value="BREAST CANCER TYPE 1 SUSCEPTIBILITY PROTEIN BRCA1"/>
    <property type="match status" value="1"/>
</dbReference>
<dbReference type="STRING" id="278856.A0A212FG46"/>
<reference evidence="8 9" key="1">
    <citation type="journal article" date="2011" name="Cell">
        <title>The monarch butterfly genome yields insights into long-distance migration.</title>
        <authorList>
            <person name="Zhan S."/>
            <person name="Merlin C."/>
            <person name="Boore J.L."/>
            <person name="Reppert S.M."/>
        </authorList>
    </citation>
    <scope>NUCLEOTIDE SEQUENCE [LARGE SCALE GENOMIC DNA]</scope>
    <source>
        <strain evidence="8">F-2</strain>
    </source>
</reference>
<dbReference type="GO" id="GO:0004842">
    <property type="term" value="F:ubiquitin-protein transferase activity"/>
    <property type="evidence" value="ECO:0007669"/>
    <property type="project" value="TreeGrafter"/>
</dbReference>
<dbReference type="OrthoDB" id="6105938at2759"/>
<keyword evidence="3" id="KW-0227">DNA damage</keyword>
<dbReference type="SUPFAM" id="SSF57850">
    <property type="entry name" value="RING/U-box"/>
    <property type="match status" value="1"/>
</dbReference>
<feature type="region of interest" description="Disordered" evidence="6">
    <location>
        <begin position="219"/>
        <end position="252"/>
    </location>
</feature>
<protein>
    <submittedName>
        <fullName evidence="8">Breast and ovarian cancer susceptibility protein</fullName>
    </submittedName>
</protein>
<dbReference type="eggNOG" id="KOG4362">
    <property type="taxonomic scope" value="Eukaryota"/>
</dbReference>
<evidence type="ECO:0000256" key="3">
    <source>
        <dbReference type="ARBA" id="ARBA00022763"/>
    </source>
</evidence>